<dbReference type="Proteomes" id="UP000566819">
    <property type="component" value="Unassembled WGS sequence"/>
</dbReference>
<evidence type="ECO:0000313" key="2">
    <source>
        <dbReference type="EMBL" id="KAF4630853.1"/>
    </source>
</evidence>
<accession>A0A8H4W1P4</accession>
<reference evidence="2 3" key="1">
    <citation type="submission" date="2020-03" db="EMBL/GenBank/DDBJ databases">
        <title>Draft Genome Sequence of Cudoniella acicularis.</title>
        <authorList>
            <person name="Buettner E."/>
            <person name="Kellner H."/>
        </authorList>
    </citation>
    <scope>NUCLEOTIDE SEQUENCE [LARGE SCALE GENOMIC DNA]</scope>
    <source>
        <strain evidence="2 3">DSM 108380</strain>
    </source>
</reference>
<feature type="compositionally biased region" description="Pro residues" evidence="1">
    <location>
        <begin position="132"/>
        <end position="142"/>
    </location>
</feature>
<feature type="compositionally biased region" description="Polar residues" evidence="1">
    <location>
        <begin position="211"/>
        <end position="227"/>
    </location>
</feature>
<feature type="compositionally biased region" description="Basic and acidic residues" evidence="1">
    <location>
        <begin position="37"/>
        <end position="51"/>
    </location>
</feature>
<dbReference type="EMBL" id="JAAMPI010000504">
    <property type="protein sequence ID" value="KAF4630853.1"/>
    <property type="molecule type" value="Genomic_DNA"/>
</dbReference>
<feature type="compositionally biased region" description="Basic residues" evidence="1">
    <location>
        <begin position="69"/>
        <end position="84"/>
    </location>
</feature>
<feature type="compositionally biased region" description="Basic and acidic residues" evidence="1">
    <location>
        <begin position="190"/>
        <end position="202"/>
    </location>
</feature>
<feature type="compositionally biased region" description="Basic residues" evidence="1">
    <location>
        <begin position="52"/>
        <end position="61"/>
    </location>
</feature>
<proteinExistence type="predicted"/>
<protein>
    <submittedName>
        <fullName evidence="2">Uncharacterized protein</fullName>
    </submittedName>
</protein>
<organism evidence="2 3">
    <name type="scientific">Cudoniella acicularis</name>
    <dbReference type="NCBI Taxonomy" id="354080"/>
    <lineage>
        <taxon>Eukaryota</taxon>
        <taxon>Fungi</taxon>
        <taxon>Dikarya</taxon>
        <taxon>Ascomycota</taxon>
        <taxon>Pezizomycotina</taxon>
        <taxon>Leotiomycetes</taxon>
        <taxon>Helotiales</taxon>
        <taxon>Tricladiaceae</taxon>
        <taxon>Cudoniella</taxon>
    </lineage>
</organism>
<dbReference type="AlphaFoldDB" id="A0A8H4W1P4"/>
<feature type="region of interest" description="Disordered" evidence="1">
    <location>
        <begin position="37"/>
        <end position="253"/>
    </location>
</feature>
<name>A0A8H4W1P4_9HELO</name>
<comment type="caution">
    <text evidence="2">The sequence shown here is derived from an EMBL/GenBank/DDBJ whole genome shotgun (WGS) entry which is preliminary data.</text>
</comment>
<evidence type="ECO:0000313" key="3">
    <source>
        <dbReference type="Proteomes" id="UP000566819"/>
    </source>
</evidence>
<feature type="compositionally biased region" description="Low complexity" evidence="1">
    <location>
        <begin position="122"/>
        <end position="131"/>
    </location>
</feature>
<evidence type="ECO:0000256" key="1">
    <source>
        <dbReference type="SAM" id="MobiDB-lite"/>
    </source>
</evidence>
<gene>
    <name evidence="2" type="ORF">G7Y89_g7290</name>
</gene>
<dbReference type="OrthoDB" id="3565203at2759"/>
<keyword evidence="3" id="KW-1185">Reference proteome</keyword>
<sequence>MVLLGGLEIVAAGYLINKHQKNKRERQRIEDERLALEEEQYHLFPPEDERHGRRHRSHSERRHSDDRHERRRSSRERRHSRDRKPRRESPPPRPASTTPVPPRHDSYSSSSRPSKHSADRLPVQQMSQPVPQSMPRPPPQPQQPYAQPQAQPYPQPYVQPQQQDVKYGWTDNEGSSSRLQHDGPPTGWPEHWEQSQRPERSALRPSARAQGANQSAESLRGRSNSRVRFNLPEDVLQPGERAQSYSPPPEYRP</sequence>